<dbReference type="SUPFAM" id="SSF53092">
    <property type="entry name" value="Creatinase/prolidase N-terminal domain"/>
    <property type="match status" value="2"/>
</dbReference>
<dbReference type="FunFam" id="3.90.230.10:FF:000009">
    <property type="entry name" value="xaa-Pro aminopeptidase 2"/>
    <property type="match status" value="1"/>
</dbReference>
<dbReference type="InterPro" id="IPR032416">
    <property type="entry name" value="Peptidase_M24_C"/>
</dbReference>
<dbReference type="Pfam" id="PF00557">
    <property type="entry name" value="Peptidase_M24"/>
    <property type="match status" value="1"/>
</dbReference>
<sequence>MYQVFDETGAPAESGERVKALLRELKQRQLKGFLVPHSDQHQNEFLPPSEERLAWLTGFTGSAGVAVVTDKGSALFVDGRYILQAPKQVDTDIFEVLQIPKAKPSEWLKETLARGSRLGYDPKLHTIREIERLTKTLSAVGIRLTPLDENPIDKIWGKDRPSPSRAEIFMQPLELAGKGSGEKLMQVQMDLVEAEHDAVLLTAPDSICWLFNFRGGDIKHTPVALAYAVIPAKGRPTLFIDPQKVSESVRIALKPFTEIAAPDALDEALTELAKSGAKIRLDPGSASMRFASVLQAAGAKHVSGEDPCTMPKAIKTEAEQAGARAAHVRDGAAMARFLAWLDEVAETGRVDEVSAAMKLEDFRRETGQLKDISFDTIAASGPHGAVVHYRPTTESKRVLDKNSLFLIDSGGQYADGTTDVTRTVAVGQPTAAMKRHYSLVLQSHIAIAAARFPAGSRGQDLDPFARGPLWAAGLDFDHGTGHGVGSYLSVHEGPQRISRLGTEELEPGMILSNEPGYYREGQYGIRLENLVLVTPAEDIEGGERKMLGFETLTLVPFDRRLIDPKQFIPWELAWLNDYHARVREKIEPLIASEDRPWLRHATAPIR</sequence>
<comment type="caution">
    <text evidence="7">The sequence shown here is derived from an EMBL/GenBank/DDBJ whole genome shotgun (WGS) entry which is preliminary data.</text>
</comment>
<dbReference type="GO" id="GO:0070006">
    <property type="term" value="F:metalloaminopeptidase activity"/>
    <property type="evidence" value="ECO:0007669"/>
    <property type="project" value="InterPro"/>
</dbReference>
<dbReference type="Pfam" id="PF16188">
    <property type="entry name" value="Peptidase_M24_C"/>
    <property type="match status" value="1"/>
</dbReference>
<keyword evidence="8" id="KW-1185">Reference proteome</keyword>
<dbReference type="Proteomes" id="UP000094172">
    <property type="component" value="Unassembled WGS sequence"/>
</dbReference>
<dbReference type="InterPro" id="IPR000994">
    <property type="entry name" value="Pept_M24"/>
</dbReference>
<accession>A0A1E3VJY1</accession>
<dbReference type="AlphaFoldDB" id="A0A1E3VJY1"/>
<reference evidence="7 8" key="1">
    <citation type="journal article" date="2016" name="Environ. Microbiol.">
        <title>New Methyloceanibacter diversity from North Sea sediments includes methanotroph containing solely the soluble methane monooxygenase.</title>
        <authorList>
            <person name="Vekeman B."/>
            <person name="Kerckhof F.M."/>
            <person name="Cremers G."/>
            <person name="de Vos P."/>
            <person name="Vandamme P."/>
            <person name="Boon N."/>
            <person name="Op den Camp H.J."/>
            <person name="Heylen K."/>
        </authorList>
    </citation>
    <scope>NUCLEOTIDE SEQUENCE [LARGE SCALE GENOMIC DNA]</scope>
    <source>
        <strain evidence="7 8">R-67176</strain>
    </source>
</reference>
<evidence type="ECO:0000259" key="5">
    <source>
        <dbReference type="Pfam" id="PF01321"/>
    </source>
</evidence>
<keyword evidence="7" id="KW-0031">Aminopeptidase</keyword>
<dbReference type="Gene3D" id="3.90.230.10">
    <property type="entry name" value="Creatinase/methionine aminopeptidase superfamily"/>
    <property type="match status" value="1"/>
</dbReference>
<dbReference type="InterPro" id="IPR036005">
    <property type="entry name" value="Creatinase/aminopeptidase-like"/>
</dbReference>
<keyword evidence="2" id="KW-0479">Metal-binding</keyword>
<feature type="domain" description="Peptidase M24" evidence="4">
    <location>
        <begin position="323"/>
        <end position="534"/>
    </location>
</feature>
<evidence type="ECO:0000256" key="2">
    <source>
        <dbReference type="ARBA" id="ARBA00022723"/>
    </source>
</evidence>
<dbReference type="InterPro" id="IPR029149">
    <property type="entry name" value="Creatin/AminoP/Spt16_N"/>
</dbReference>
<name>A0A1E3VJY1_9HYPH</name>
<protein>
    <submittedName>
        <fullName evidence="7">X-Pro aminopeptidase</fullName>
    </submittedName>
</protein>
<evidence type="ECO:0000256" key="3">
    <source>
        <dbReference type="ARBA" id="ARBA00022801"/>
    </source>
</evidence>
<dbReference type="RefSeq" id="WP_069445187.1">
    <property type="nucleotide sequence ID" value="NZ_LPWE01000013.1"/>
</dbReference>
<evidence type="ECO:0000313" key="7">
    <source>
        <dbReference type="EMBL" id="ODR93829.1"/>
    </source>
</evidence>
<dbReference type="CDD" id="cd01085">
    <property type="entry name" value="APP"/>
    <property type="match status" value="1"/>
</dbReference>
<evidence type="ECO:0000313" key="8">
    <source>
        <dbReference type="Proteomes" id="UP000094172"/>
    </source>
</evidence>
<feature type="domain" description="Peptidase M24 C-terminal" evidence="6">
    <location>
        <begin position="545"/>
        <end position="605"/>
    </location>
</feature>
<dbReference type="GO" id="GO:0005737">
    <property type="term" value="C:cytoplasm"/>
    <property type="evidence" value="ECO:0007669"/>
    <property type="project" value="UniProtKB-ARBA"/>
</dbReference>
<comment type="similarity">
    <text evidence="1">Belongs to the peptidase M24B family.</text>
</comment>
<organism evidence="7 8">
    <name type="scientific">Methyloceanibacter stevinii</name>
    <dbReference type="NCBI Taxonomy" id="1774970"/>
    <lineage>
        <taxon>Bacteria</taxon>
        <taxon>Pseudomonadati</taxon>
        <taxon>Pseudomonadota</taxon>
        <taxon>Alphaproteobacteria</taxon>
        <taxon>Hyphomicrobiales</taxon>
        <taxon>Hyphomicrobiaceae</taxon>
        <taxon>Methyloceanibacter</taxon>
    </lineage>
</organism>
<proteinExistence type="inferred from homology"/>
<dbReference type="SUPFAM" id="SSF55920">
    <property type="entry name" value="Creatinase/aminopeptidase"/>
    <property type="match status" value="1"/>
</dbReference>
<evidence type="ECO:0000259" key="4">
    <source>
        <dbReference type="Pfam" id="PF00557"/>
    </source>
</evidence>
<dbReference type="Pfam" id="PF16189">
    <property type="entry name" value="Creatinase_N_2"/>
    <property type="match status" value="1"/>
</dbReference>
<dbReference type="Gene3D" id="3.40.350.10">
    <property type="entry name" value="Creatinase/prolidase N-terminal domain"/>
    <property type="match status" value="2"/>
</dbReference>
<feature type="domain" description="Creatinase N-terminal" evidence="5">
    <location>
        <begin position="17"/>
        <end position="148"/>
    </location>
</feature>
<dbReference type="STRING" id="1774970.AUC70_09330"/>
<evidence type="ECO:0000256" key="1">
    <source>
        <dbReference type="ARBA" id="ARBA00008766"/>
    </source>
</evidence>
<keyword evidence="7" id="KW-0645">Protease</keyword>
<dbReference type="Pfam" id="PF01321">
    <property type="entry name" value="Creatinase_N"/>
    <property type="match status" value="1"/>
</dbReference>
<dbReference type="GO" id="GO:0046872">
    <property type="term" value="F:metal ion binding"/>
    <property type="evidence" value="ECO:0007669"/>
    <property type="project" value="UniProtKB-KW"/>
</dbReference>
<dbReference type="InterPro" id="IPR000587">
    <property type="entry name" value="Creatinase_N"/>
</dbReference>
<evidence type="ECO:0000259" key="6">
    <source>
        <dbReference type="Pfam" id="PF16188"/>
    </source>
</evidence>
<keyword evidence="3" id="KW-0378">Hydrolase</keyword>
<dbReference type="PANTHER" id="PTHR43763">
    <property type="entry name" value="XAA-PRO AMINOPEPTIDASE 1"/>
    <property type="match status" value="1"/>
</dbReference>
<gene>
    <name evidence="7" type="ORF">AUC70_09330</name>
</gene>
<dbReference type="InterPro" id="IPR033740">
    <property type="entry name" value="Pept_M24B"/>
</dbReference>
<dbReference type="EMBL" id="LPWE01000013">
    <property type="protein sequence ID" value="ODR93829.1"/>
    <property type="molecule type" value="Genomic_DNA"/>
</dbReference>
<dbReference type="InterPro" id="IPR050422">
    <property type="entry name" value="X-Pro_aminopeptidase_P"/>
</dbReference>
<dbReference type="PANTHER" id="PTHR43763:SF6">
    <property type="entry name" value="XAA-PRO AMINOPEPTIDASE 1"/>
    <property type="match status" value="1"/>
</dbReference>